<evidence type="ECO:0000313" key="4">
    <source>
        <dbReference type="Proteomes" id="UP000655225"/>
    </source>
</evidence>
<dbReference type="EMBL" id="JABCRI010000015">
    <property type="protein sequence ID" value="KAF8393096.1"/>
    <property type="molecule type" value="Genomic_DNA"/>
</dbReference>
<keyword evidence="2" id="KW-0812">Transmembrane</keyword>
<feature type="compositionally biased region" description="Basic and acidic residues" evidence="1">
    <location>
        <begin position="345"/>
        <end position="355"/>
    </location>
</feature>
<feature type="compositionally biased region" description="Low complexity" evidence="1">
    <location>
        <begin position="258"/>
        <end position="268"/>
    </location>
</feature>
<dbReference type="OMA" id="MFCTHET"/>
<feature type="compositionally biased region" description="Polar residues" evidence="1">
    <location>
        <begin position="357"/>
        <end position="367"/>
    </location>
</feature>
<feature type="transmembrane region" description="Helical" evidence="2">
    <location>
        <begin position="525"/>
        <end position="546"/>
    </location>
</feature>
<comment type="caution">
    <text evidence="3">The sequence shown here is derived from an EMBL/GenBank/DDBJ whole genome shotgun (WGS) entry which is preliminary data.</text>
</comment>
<dbReference type="InterPro" id="IPR004158">
    <property type="entry name" value="DUF247_pln"/>
</dbReference>
<organism evidence="3 4">
    <name type="scientific">Tetracentron sinense</name>
    <name type="common">Spur-leaf</name>
    <dbReference type="NCBI Taxonomy" id="13715"/>
    <lineage>
        <taxon>Eukaryota</taxon>
        <taxon>Viridiplantae</taxon>
        <taxon>Streptophyta</taxon>
        <taxon>Embryophyta</taxon>
        <taxon>Tracheophyta</taxon>
        <taxon>Spermatophyta</taxon>
        <taxon>Magnoliopsida</taxon>
        <taxon>Trochodendrales</taxon>
        <taxon>Trochodendraceae</taxon>
        <taxon>Tetracentron</taxon>
    </lineage>
</organism>
<protein>
    <submittedName>
        <fullName evidence="3">Uncharacterized protein</fullName>
    </submittedName>
</protein>
<reference evidence="3 4" key="1">
    <citation type="submission" date="2020-04" db="EMBL/GenBank/DDBJ databases">
        <title>Plant Genome Project.</title>
        <authorList>
            <person name="Zhang R.-G."/>
        </authorList>
    </citation>
    <scope>NUCLEOTIDE SEQUENCE [LARGE SCALE GENOMIC DNA]</scope>
    <source>
        <strain evidence="3">YNK0</strain>
        <tissue evidence="3">Leaf</tissue>
    </source>
</reference>
<feature type="region of interest" description="Disordered" evidence="1">
    <location>
        <begin position="345"/>
        <end position="369"/>
    </location>
</feature>
<accession>A0A834YWS5</accession>
<evidence type="ECO:0000256" key="2">
    <source>
        <dbReference type="SAM" id="Phobius"/>
    </source>
</evidence>
<dbReference type="Proteomes" id="UP000655225">
    <property type="component" value="Unassembled WGS sequence"/>
</dbReference>
<dbReference type="PANTHER" id="PTHR31549">
    <property type="entry name" value="PROTEIN, PUTATIVE (DUF247)-RELATED-RELATED"/>
    <property type="match status" value="1"/>
</dbReference>
<keyword evidence="2" id="KW-1133">Transmembrane helix</keyword>
<gene>
    <name evidence="3" type="ORF">HHK36_021337</name>
</gene>
<feature type="region of interest" description="Disordered" evidence="1">
    <location>
        <begin position="257"/>
        <end position="279"/>
    </location>
</feature>
<dbReference type="PANTHER" id="PTHR31549:SF277">
    <property type="entry name" value="OS08G0167400 PROTEIN"/>
    <property type="match status" value="1"/>
</dbReference>
<proteinExistence type="predicted"/>
<evidence type="ECO:0000313" key="3">
    <source>
        <dbReference type="EMBL" id="KAF8393096.1"/>
    </source>
</evidence>
<name>A0A834YWS5_TETSI</name>
<dbReference type="Pfam" id="PF03140">
    <property type="entry name" value="DUF247"/>
    <property type="match status" value="1"/>
</dbReference>
<keyword evidence="2" id="KW-0472">Membrane</keyword>
<sequence>MSSNSQATMTSKSNSNFDELRWVIQIQRSLDGDHEDDTEFPVCIFNVPKILMASKPDSYIPQEVALGPYHYWRPELYEKEGYKLSAAKRTQKQLQSIRFRQLVDQLIKLEPRIRASYHKYLDFNGETLAWMMAIDASFLLEFLQIYAIKEGTVLTGVSSKMSHLVDYAERKSVHNAILRDIMMLENQIPLFLMRKMLEFQYSSLELADGVLKSMLMGLCKELCLFHTMNFPSFQITDCAHLLDFLFDMIVPKSESPSEINEAENQIQNEAEEGKEGSFSNQTQVKQLLSEVWNLLSKLNKGPIRLLKRVLVSRPVKLVLTLPWTILTRLPGFSMLKTPVEKLFLSEDKEDDKPEDGGSSSTNITSKPPLTEEITIPSVTDLAKAGVRFSPTNGDMTTLSFDPKTATLYLPTISLDINTEVILRNMVAYEASTASGPLILTRYTELMNGIIDTQEDAKLLRERGIILNRLKNDEEVANLWNGMSKSIRLTKVPFLDKVIEDVNKYHSGRWMVKVGKFMKNYVLGSWQFLTFLAAMLLLLLTMFQAFCSVYSCGRLFHVSTASTT</sequence>
<keyword evidence="4" id="KW-1185">Reference proteome</keyword>
<dbReference type="OrthoDB" id="2356035at2759"/>
<evidence type="ECO:0000256" key="1">
    <source>
        <dbReference type="SAM" id="MobiDB-lite"/>
    </source>
</evidence>
<dbReference type="AlphaFoldDB" id="A0A834YWS5"/>